<sequence>MNWGLALLALLAACLPALREARRRPMDAEARLEAPGDIVPLSQGRTHCRWIGRARGPVVVCVHGLTTPSPAWNALAAHLDRAGFRVLLYDLYGRGYSDAPRGQQTPRFFARQLRDVLDHYGLDEDVTLIGYSMGAVIAAAFAVEEPARLRQLVLVAPAGMGMPMSRVQRFCVEWPWIGDWLFHMLYPAHHARAIAQSDAPEEVRAVQRAELTRSGFVPAVLSSLRYSLRKPAPRLHKALAREAVPVLAVWGDADRVIPISGLGQLAQWNRNARQEVIEGADHGLPFTHADDLAQALARLFEAARPRLSTPRD</sequence>
<dbReference type="InterPro" id="IPR029058">
    <property type="entry name" value="AB_hydrolase_fold"/>
</dbReference>
<dbReference type="PANTHER" id="PTHR43798:SF33">
    <property type="entry name" value="HYDROLASE, PUTATIVE (AFU_ORTHOLOGUE AFUA_2G14860)-RELATED"/>
    <property type="match status" value="1"/>
</dbReference>
<dbReference type="InterPro" id="IPR050266">
    <property type="entry name" value="AB_hydrolase_sf"/>
</dbReference>
<accession>A0A1N7MD85</accession>
<keyword evidence="3" id="KW-1185">Reference proteome</keyword>
<dbReference type="EMBL" id="FTOQ01000004">
    <property type="protein sequence ID" value="SIS83998.1"/>
    <property type="molecule type" value="Genomic_DNA"/>
</dbReference>
<evidence type="ECO:0000313" key="2">
    <source>
        <dbReference type="EMBL" id="SIS83998.1"/>
    </source>
</evidence>
<proteinExistence type="predicted"/>
<dbReference type="PRINTS" id="PR00111">
    <property type="entry name" value="ABHYDROLASE"/>
</dbReference>
<dbReference type="PANTHER" id="PTHR43798">
    <property type="entry name" value="MONOACYLGLYCEROL LIPASE"/>
    <property type="match status" value="1"/>
</dbReference>
<gene>
    <name evidence="2" type="ORF">SAMN05421759_104208</name>
</gene>
<dbReference type="Gene3D" id="3.40.50.1820">
    <property type="entry name" value="alpha/beta hydrolase"/>
    <property type="match status" value="1"/>
</dbReference>
<evidence type="ECO:0000259" key="1">
    <source>
        <dbReference type="Pfam" id="PF12146"/>
    </source>
</evidence>
<dbReference type="STRING" id="633194.SAMN05421759_104208"/>
<dbReference type="AlphaFoldDB" id="A0A1N7MD85"/>
<organism evidence="2 3">
    <name type="scientific">Roseivivax lentus</name>
    <dbReference type="NCBI Taxonomy" id="633194"/>
    <lineage>
        <taxon>Bacteria</taxon>
        <taxon>Pseudomonadati</taxon>
        <taxon>Pseudomonadota</taxon>
        <taxon>Alphaproteobacteria</taxon>
        <taxon>Rhodobacterales</taxon>
        <taxon>Roseobacteraceae</taxon>
        <taxon>Roseivivax</taxon>
    </lineage>
</organism>
<dbReference type="InterPro" id="IPR000073">
    <property type="entry name" value="AB_hydrolase_1"/>
</dbReference>
<dbReference type="OrthoDB" id="7267294at2"/>
<dbReference type="Proteomes" id="UP000186684">
    <property type="component" value="Unassembled WGS sequence"/>
</dbReference>
<dbReference type="GO" id="GO:0016020">
    <property type="term" value="C:membrane"/>
    <property type="evidence" value="ECO:0007669"/>
    <property type="project" value="TreeGrafter"/>
</dbReference>
<name>A0A1N7MD85_9RHOB</name>
<dbReference type="SUPFAM" id="SSF53474">
    <property type="entry name" value="alpha/beta-Hydrolases"/>
    <property type="match status" value="1"/>
</dbReference>
<protein>
    <submittedName>
        <fullName evidence="2">Pimeloyl-ACP methyl ester carboxylesterase</fullName>
    </submittedName>
</protein>
<dbReference type="Pfam" id="PF12146">
    <property type="entry name" value="Hydrolase_4"/>
    <property type="match status" value="1"/>
</dbReference>
<feature type="domain" description="Serine aminopeptidase S33" evidence="1">
    <location>
        <begin position="58"/>
        <end position="284"/>
    </location>
</feature>
<dbReference type="InterPro" id="IPR022742">
    <property type="entry name" value="Hydrolase_4"/>
</dbReference>
<evidence type="ECO:0000313" key="3">
    <source>
        <dbReference type="Proteomes" id="UP000186684"/>
    </source>
</evidence>
<reference evidence="3" key="1">
    <citation type="submission" date="2017-01" db="EMBL/GenBank/DDBJ databases">
        <authorList>
            <person name="Varghese N."/>
            <person name="Submissions S."/>
        </authorList>
    </citation>
    <scope>NUCLEOTIDE SEQUENCE [LARGE SCALE GENOMIC DNA]</scope>
    <source>
        <strain evidence="3">DSM 29430</strain>
    </source>
</reference>